<dbReference type="Pfam" id="PF14028">
    <property type="entry name" value="Lant_dehydr_C"/>
    <property type="match status" value="1"/>
</dbReference>
<dbReference type="OrthoDB" id="1273722at2"/>
<accession>A0A372FR01</accession>
<evidence type="ECO:0000313" key="4">
    <source>
        <dbReference type="Proteomes" id="UP000262621"/>
    </source>
</evidence>
<dbReference type="EMBL" id="QVFU01000076">
    <property type="protein sequence ID" value="RFS43202.1"/>
    <property type="molecule type" value="Genomic_DNA"/>
</dbReference>
<reference evidence="3 4" key="1">
    <citation type="submission" date="2018-08" db="EMBL/GenBank/DDBJ databases">
        <title>Verrucosispora craniellae sp. nov., isolated from a marine sponge in the South China Sea.</title>
        <authorList>
            <person name="Li L."/>
            <person name="Lin H.W."/>
        </authorList>
    </citation>
    <scope>NUCLEOTIDE SEQUENCE [LARGE SCALE GENOMIC DNA]</scope>
    <source>
        <strain evidence="3 4">LHW63014</strain>
    </source>
</reference>
<evidence type="ECO:0008006" key="5">
    <source>
        <dbReference type="Google" id="ProtNLM"/>
    </source>
</evidence>
<dbReference type="NCBIfam" id="TIGR03891">
    <property type="entry name" value="thiopep_ocin"/>
    <property type="match status" value="1"/>
</dbReference>
<dbReference type="InterPro" id="IPR006827">
    <property type="entry name" value="Lant_deHydtase_N"/>
</dbReference>
<gene>
    <name evidence="3" type="ORF">D0Q02_29155</name>
</gene>
<dbReference type="Proteomes" id="UP000262621">
    <property type="component" value="Unassembled WGS sequence"/>
</dbReference>
<evidence type="ECO:0000259" key="1">
    <source>
        <dbReference type="Pfam" id="PF04738"/>
    </source>
</evidence>
<proteinExistence type="predicted"/>
<dbReference type="AlphaFoldDB" id="A0A372FR01"/>
<name>A0A372FR01_9ACTN</name>
<evidence type="ECO:0000313" key="3">
    <source>
        <dbReference type="EMBL" id="RFS43202.1"/>
    </source>
</evidence>
<organism evidence="3 4">
    <name type="scientific">Micromonospora craniellae</name>
    <dbReference type="NCBI Taxonomy" id="2294034"/>
    <lineage>
        <taxon>Bacteria</taxon>
        <taxon>Bacillati</taxon>
        <taxon>Actinomycetota</taxon>
        <taxon>Actinomycetes</taxon>
        <taxon>Micromonosporales</taxon>
        <taxon>Micromonosporaceae</taxon>
        <taxon>Micromonospora</taxon>
    </lineage>
</organism>
<feature type="domain" description="Lantibiotic dehydratase N-terminal" evidence="1">
    <location>
        <begin position="46"/>
        <end position="698"/>
    </location>
</feature>
<dbReference type="InterPro" id="IPR023809">
    <property type="entry name" value="Thiopep_bacteriocin_synth_dom"/>
</dbReference>
<protein>
    <recommendedName>
        <fullName evidence="5">Lantibiotic dehydratase</fullName>
    </recommendedName>
</protein>
<dbReference type="Pfam" id="PF04738">
    <property type="entry name" value="Lant_dehydr_N"/>
    <property type="match status" value="1"/>
</dbReference>
<keyword evidence="4" id="KW-1185">Reference proteome</keyword>
<feature type="domain" description="Thiopeptide-type bacteriocin biosynthesis" evidence="2">
    <location>
        <begin position="764"/>
        <end position="1009"/>
    </location>
</feature>
<evidence type="ECO:0000259" key="2">
    <source>
        <dbReference type="Pfam" id="PF14028"/>
    </source>
</evidence>
<sequence length="1023" mass="112141">MYQVLDALMIRASTHSTAYDLHPWPNLSDGLHAEVVSDWLTAVWSREQLANAITTASPTLAEQVERIRSGQCRDPRQLRRTVASVSRYLLRMTGRSTPFALFAGVAPVALGTVPGVRWGRRHQPVTRADGAWLAAVTTLLEGYPELLRRLPVMLNDLADVREDRVLVPCQRPSTHQDPCGGAPRMVDVSVRRTAAVTALITYARRPIVVANLIHKLRSDFPNGSASSAETAVTRLVQMRVLLTALQPPMTATDGLGHLLTQLAAVDAEAIPEVADTVQALWAVADTMRSHDDGAQADGGVARSSALVEKMNQMRAGSGQPVAVDLRLDGTMTLPETLIRHARTAAEVLTRLTPYPQGLPPWQEYHAAFLERYGVGAVVPLADVVDPAIGLGLPATYRGSDRSVVAAPVSERDRGLLRLAQQATMDGGDEITLDERIVADLAGPDNPVQVPPHVELFVQIHADSPAALRKDRYTLVVSGAARAVGSTTGRFLHLLDPVEQARFRDAYSAVATVRAGAAAAQLSFPPAQASSDHLACAPPMLPMLLSAGEFVDGDKGIRVEDLAVGGDTDGLFLVSLRHRRLIEPTVFNAVEFRHFSHPLARFLCELPRARAAVYMPFSWGAAAALPFLPRIRYGRTVLSPARWNLAADDLPPSAAPWPQWKDALAGWRQRFRLPDRVYLVEADNLLPLDLTENLHQDLLRTHLDRHGHARLDEAPSRHAYQWLDGHAHEVTIPLTSTAPATAAPPVIRVQTAQHDDGHLPGAAAWLYAKLYTGRTVEILRRVPELLAGWSGPVDWWYLPYRDPEAHLRLRIRLQTADDYGPAAARVASWAVRLRHHRLLGRLQLDTYYPETGRYGHGPAMTAAEQVFAADSIAALAEQQAATTRLPLDALAAASLVDIAVAFTGDTATGMRWLTTHLPHEPTPASRAVHTTAVRVADPTDDWAALRTADHTNTVLNVWQQRRAVLADYRDELAPQRDPLSVLPSLLHLHSIRLHGIDPDRERLGRRLARAAALRWCALHPMRPR</sequence>
<comment type="caution">
    <text evidence="3">The sequence shown here is derived from an EMBL/GenBank/DDBJ whole genome shotgun (WGS) entry which is preliminary data.</text>
</comment>
<dbReference type="RefSeq" id="WP_117231154.1">
    <property type="nucleotide sequence ID" value="NZ_CP061725.1"/>
</dbReference>